<dbReference type="RefSeq" id="WP_346581809.1">
    <property type="nucleotide sequence ID" value="NZ_JBDJLH010000011.1"/>
</dbReference>
<organism evidence="1 2">
    <name type="scientific">Sphingobacterium kitahiroshimense</name>
    <dbReference type="NCBI Taxonomy" id="470446"/>
    <lineage>
        <taxon>Bacteria</taxon>
        <taxon>Pseudomonadati</taxon>
        <taxon>Bacteroidota</taxon>
        <taxon>Sphingobacteriia</taxon>
        <taxon>Sphingobacteriales</taxon>
        <taxon>Sphingobacteriaceae</taxon>
        <taxon>Sphingobacterium</taxon>
    </lineage>
</organism>
<dbReference type="Pfam" id="PF14907">
    <property type="entry name" value="NTP_transf_5"/>
    <property type="match status" value="1"/>
</dbReference>
<accession>A0ABV0BW81</accession>
<dbReference type="InterPro" id="IPR039498">
    <property type="entry name" value="NTP_transf_5"/>
</dbReference>
<sequence>MTRIEGALLYLLQVGLWNKQGSESDFFPLSEKEWTAVLEAARKQTVAGIVYSGLQRLSAQSLPSHAIRIKCMVVMDRIERFNDRQIQQIAEQYTFFKERGLYPILLKGQGVAASYLSPDHRMCGDVDWCFEKSDQYASAQLLLCQMGASVATVHGEPVYQWKETEIDLHSSLFDVHNPLSKAILRRFRNSFPDTTVRIGDQDIVVLAPLLQVIQVTLHILKHSLSFGLGLRQFCDLACLYHQYGKSLDGEQLRQIYRKLGILRWITGVHQLLTAQLGLDPTHLPFPLEKDISSRFILDDIWSSGNFGFYDAKYTVAHNGRFSSRKDRPRQLFRRLLKYVKYAPMETLWFPITHFVGKHKD</sequence>
<proteinExistence type="predicted"/>
<dbReference type="EMBL" id="JBDJNQ010000008">
    <property type="protein sequence ID" value="MEN5378946.1"/>
    <property type="molecule type" value="Genomic_DNA"/>
</dbReference>
<dbReference type="Proteomes" id="UP001409291">
    <property type="component" value="Unassembled WGS sequence"/>
</dbReference>
<gene>
    <name evidence="1" type="ORF">ABE541_16915</name>
</gene>
<evidence type="ECO:0000313" key="2">
    <source>
        <dbReference type="Proteomes" id="UP001409291"/>
    </source>
</evidence>
<name>A0ABV0BW81_9SPHI</name>
<protein>
    <submittedName>
        <fullName evidence="1">Nucleotidyltransferase family protein</fullName>
    </submittedName>
</protein>
<comment type="caution">
    <text evidence="1">The sequence shown here is derived from an EMBL/GenBank/DDBJ whole genome shotgun (WGS) entry which is preliminary data.</text>
</comment>
<keyword evidence="2" id="KW-1185">Reference proteome</keyword>
<reference evidence="1 2" key="1">
    <citation type="submission" date="2024-04" db="EMBL/GenBank/DDBJ databases">
        <title>WGS of bacteria from Torrens River.</title>
        <authorList>
            <person name="Wyrsch E.R."/>
            <person name="Drigo B."/>
        </authorList>
    </citation>
    <scope>NUCLEOTIDE SEQUENCE [LARGE SCALE GENOMIC DNA]</scope>
    <source>
        <strain evidence="1 2">TWI391</strain>
    </source>
</reference>
<evidence type="ECO:0000313" key="1">
    <source>
        <dbReference type="EMBL" id="MEN5378946.1"/>
    </source>
</evidence>